<evidence type="ECO:0000313" key="1">
    <source>
        <dbReference type="EMBL" id="WCG02882.1"/>
    </source>
</evidence>
<dbReference type="AlphaFoldDB" id="A0AAE9XAP2"/>
<proteinExistence type="predicted"/>
<organism evidence="1 2">
    <name type="scientific">Porphyromonas gingivalis</name>
    <name type="common">Bacteroides gingivalis</name>
    <dbReference type="NCBI Taxonomy" id="837"/>
    <lineage>
        <taxon>Bacteria</taxon>
        <taxon>Pseudomonadati</taxon>
        <taxon>Bacteroidota</taxon>
        <taxon>Bacteroidia</taxon>
        <taxon>Bacteroidales</taxon>
        <taxon>Porphyromonadaceae</taxon>
        <taxon>Porphyromonas</taxon>
    </lineage>
</organism>
<gene>
    <name evidence="1" type="ORF">NY151_09555</name>
</gene>
<sequence>MKYVDKQHIAYFLQIESALFYNRSEHTPKGGRATPYSDSGYAVERTELRSTALRAAL</sequence>
<evidence type="ECO:0000313" key="2">
    <source>
        <dbReference type="Proteomes" id="UP001179501"/>
    </source>
</evidence>
<name>A0AAE9XAP2_PORGN</name>
<dbReference type="EMBL" id="CP116614">
    <property type="protein sequence ID" value="WCG02882.1"/>
    <property type="molecule type" value="Genomic_DNA"/>
</dbReference>
<dbReference type="RefSeq" id="WP_023847566.1">
    <property type="nucleotide sequence ID" value="NZ_BCBV01000105.1"/>
</dbReference>
<accession>A0AAE9XAP2</accession>
<dbReference type="Proteomes" id="UP001179501">
    <property type="component" value="Chromosome"/>
</dbReference>
<protein>
    <submittedName>
        <fullName evidence="1">Uncharacterized protein</fullName>
    </submittedName>
</protein>
<reference evidence="1" key="1">
    <citation type="submission" date="2023-01" db="EMBL/GenBank/DDBJ databases">
        <title>Phages are important unrecognized players in the ecology of the oral pathogen Porphyromonas gingivalis.</title>
        <authorList>
            <person name="Matrishin C.B."/>
            <person name="Kauffman K.M."/>
        </authorList>
    </citation>
    <scope>NUCLEOTIDE SEQUENCE</scope>
    <source>
        <strain evidence="1">ATCC 49417</strain>
    </source>
</reference>